<accession>A0A376CNM1</accession>
<reference evidence="1 2" key="1">
    <citation type="submission" date="2018-06" db="EMBL/GenBank/DDBJ databases">
        <authorList>
            <consortium name="Pathogen Informatics"/>
            <person name="Doyle S."/>
        </authorList>
    </citation>
    <scope>NUCLEOTIDE SEQUENCE [LARGE SCALE GENOMIC DNA]</scope>
    <source>
        <strain evidence="1 2">NCTC11862</strain>
    </source>
</reference>
<evidence type="ECO:0000313" key="1">
    <source>
        <dbReference type="EMBL" id="STC70030.1"/>
    </source>
</evidence>
<dbReference type="Proteomes" id="UP000254467">
    <property type="component" value="Unassembled WGS sequence"/>
</dbReference>
<evidence type="ECO:0000313" key="2">
    <source>
        <dbReference type="Proteomes" id="UP000254467"/>
    </source>
</evidence>
<dbReference type="RefSeq" id="WP_018581348.1">
    <property type="nucleotide sequence ID" value="NZ_UFXQ01000001.1"/>
</dbReference>
<dbReference type="AlphaFoldDB" id="A0A376CNM1"/>
<dbReference type="STRING" id="35756.GCA_001044155_00229"/>
<gene>
    <name evidence="1" type="ORF">NCTC11862_01836</name>
</gene>
<organism evidence="1 2">
    <name type="scientific">Corynebacterium pilosum</name>
    <dbReference type="NCBI Taxonomy" id="35756"/>
    <lineage>
        <taxon>Bacteria</taxon>
        <taxon>Bacillati</taxon>
        <taxon>Actinomycetota</taxon>
        <taxon>Actinomycetes</taxon>
        <taxon>Mycobacteriales</taxon>
        <taxon>Corynebacteriaceae</taxon>
        <taxon>Corynebacterium</taxon>
    </lineage>
</organism>
<proteinExistence type="predicted"/>
<protein>
    <submittedName>
        <fullName evidence="1">Uncharacterized protein</fullName>
    </submittedName>
</protein>
<sequence>MNLSAMVELIGPDKYSSVERDLPRLDDEDEVTHAKQLLFGLTQLGNLEPFDAALATLQNPGARFMRTRDQWADVGGWPLAGATPISLTNAAGAPELLYSDRDVQAIGERKTLSEFKAGKDSGIRGTRKRLAAARVGALRLATDIRVTDEPAGVVEFPGAAIDALTTPAISEFRDELLAPADRPIVFRVSVSSQLNRRQLLARIIRCFASIILQFPNPWRSLSAADQQRVDTLIDDAFGGRFPDAVQAAWAVLRDRDERVPKTGESVQFEVGLCVWIVKKRLGERFDHFDRHVEVFIADPTSVAPAGVQFPRVLRAATLVERALSNEPIGLDLQLPEGSGSQIMALVDAER</sequence>
<name>A0A376CNM1_9CORY</name>
<keyword evidence="2" id="KW-1185">Reference proteome</keyword>
<dbReference type="EMBL" id="UFXQ01000001">
    <property type="protein sequence ID" value="STC70030.1"/>
    <property type="molecule type" value="Genomic_DNA"/>
</dbReference>